<dbReference type="Pfam" id="PF25601">
    <property type="entry name" value="AAA_lid_14"/>
    <property type="match status" value="1"/>
</dbReference>
<evidence type="ECO:0000256" key="7">
    <source>
        <dbReference type="ARBA" id="ARBA00023163"/>
    </source>
</evidence>
<feature type="domain" description="Sigma-54 factor interaction" evidence="9">
    <location>
        <begin position="151"/>
        <end position="380"/>
    </location>
</feature>
<dbReference type="Gene3D" id="3.40.50.2300">
    <property type="match status" value="1"/>
</dbReference>
<sequence>MNAEKRQGARVLVVDDEASARSGLEKLLRQEGYAVDAAADGAAALEVAAERPPDVVVTDLKMPRMDGVTLLGKLREQDPALPVIVVTAFGDVSSAVQAMRAGAEDYLTKPVDFDALLVSLERALERSALRAEAENLRRQLREREGEGVEGLIGASPAMQRVYRMARQVAGARATVLITGESGTGKGELARAIHAKGPRVKAPFVTLHCAALAESLLESELFGHERGAFTGADKRRIGRFEQAHGGTLFLDEVGEIAPSTQVKLLRVLQERTFERVGGNDTVSVDVRLIAATNRDLAAAVQEGRFREDLYYRLNVVHIDMPPLRVRDTDVLLLANHFLRRFAAENHRKIEGFSDAARAKLVAHRWPGNVRELENAIERAVVLCDETRIDAEHLPIDAAPVAKGALRIPGATMAEIERYAILSTLEATNGSTTRAAELLDISIRTIQYRLHEYGMTAKSKKA</sequence>
<dbReference type="GO" id="GO:0005524">
    <property type="term" value="F:ATP binding"/>
    <property type="evidence" value="ECO:0007669"/>
    <property type="project" value="UniProtKB-KW"/>
</dbReference>
<dbReference type="PROSITE" id="PS50110">
    <property type="entry name" value="RESPONSE_REGULATORY"/>
    <property type="match status" value="1"/>
</dbReference>
<reference evidence="11 12" key="1">
    <citation type="submission" date="2014-02" db="EMBL/GenBank/DDBJ databases">
        <title>The small core and large imbalanced accessory genome model reveals a collaborative survival strategy of Sorangium cellulosum strains in nature.</title>
        <authorList>
            <person name="Han K."/>
            <person name="Peng R."/>
            <person name="Blom J."/>
            <person name="Li Y.-Z."/>
        </authorList>
    </citation>
    <scope>NUCLEOTIDE SEQUENCE [LARGE SCALE GENOMIC DNA]</scope>
    <source>
        <strain evidence="11 12">So0157-18</strain>
    </source>
</reference>
<evidence type="ECO:0000259" key="10">
    <source>
        <dbReference type="PROSITE" id="PS50110"/>
    </source>
</evidence>
<feature type="non-terminal residue" evidence="11">
    <location>
        <position position="460"/>
    </location>
</feature>
<dbReference type="PANTHER" id="PTHR32071">
    <property type="entry name" value="TRANSCRIPTIONAL REGULATORY PROTEIN"/>
    <property type="match status" value="1"/>
</dbReference>
<dbReference type="Gene3D" id="3.40.50.300">
    <property type="entry name" value="P-loop containing nucleotide triphosphate hydrolases"/>
    <property type="match status" value="1"/>
</dbReference>
<dbReference type="InterPro" id="IPR025662">
    <property type="entry name" value="Sigma_54_int_dom_ATP-bd_1"/>
</dbReference>
<accession>A0A150PL59</accession>
<evidence type="ECO:0000259" key="9">
    <source>
        <dbReference type="PROSITE" id="PS50045"/>
    </source>
</evidence>
<proteinExistence type="predicted"/>
<dbReference type="GO" id="GO:0043565">
    <property type="term" value="F:sequence-specific DNA binding"/>
    <property type="evidence" value="ECO:0007669"/>
    <property type="project" value="InterPro"/>
</dbReference>
<dbReference type="PRINTS" id="PR01590">
    <property type="entry name" value="HTHFIS"/>
</dbReference>
<dbReference type="EMBL" id="JELX01002138">
    <property type="protein sequence ID" value="KYF56412.1"/>
    <property type="molecule type" value="Genomic_DNA"/>
</dbReference>
<dbReference type="InterPro" id="IPR003593">
    <property type="entry name" value="AAA+_ATPase"/>
</dbReference>
<dbReference type="SMART" id="SM00448">
    <property type="entry name" value="REC"/>
    <property type="match status" value="1"/>
</dbReference>
<dbReference type="PROSITE" id="PS00675">
    <property type="entry name" value="SIGMA54_INTERACT_1"/>
    <property type="match status" value="1"/>
</dbReference>
<keyword evidence="6" id="KW-0238">DNA-binding</keyword>
<protein>
    <submittedName>
        <fullName evidence="11">Transcriptional regulator</fullName>
    </submittedName>
</protein>
<evidence type="ECO:0000256" key="6">
    <source>
        <dbReference type="ARBA" id="ARBA00023125"/>
    </source>
</evidence>
<keyword evidence="4" id="KW-0902">Two-component regulatory system</keyword>
<dbReference type="Proteomes" id="UP000075604">
    <property type="component" value="Unassembled WGS sequence"/>
</dbReference>
<dbReference type="CDD" id="cd00009">
    <property type="entry name" value="AAA"/>
    <property type="match status" value="1"/>
</dbReference>
<evidence type="ECO:0000256" key="4">
    <source>
        <dbReference type="ARBA" id="ARBA00023012"/>
    </source>
</evidence>
<dbReference type="SUPFAM" id="SSF46689">
    <property type="entry name" value="Homeodomain-like"/>
    <property type="match status" value="1"/>
</dbReference>
<keyword evidence="2" id="KW-0547">Nucleotide-binding</keyword>
<dbReference type="InterPro" id="IPR027417">
    <property type="entry name" value="P-loop_NTPase"/>
</dbReference>
<dbReference type="AlphaFoldDB" id="A0A150PL59"/>
<dbReference type="Pfam" id="PF02954">
    <property type="entry name" value="HTH_8"/>
    <property type="match status" value="1"/>
</dbReference>
<dbReference type="Pfam" id="PF00072">
    <property type="entry name" value="Response_reg"/>
    <property type="match status" value="1"/>
</dbReference>
<dbReference type="InterPro" id="IPR002197">
    <property type="entry name" value="HTH_Fis"/>
</dbReference>
<evidence type="ECO:0000256" key="3">
    <source>
        <dbReference type="ARBA" id="ARBA00022840"/>
    </source>
</evidence>
<keyword evidence="1 8" id="KW-0597">Phosphoprotein</keyword>
<evidence type="ECO:0000313" key="11">
    <source>
        <dbReference type="EMBL" id="KYF56412.1"/>
    </source>
</evidence>
<dbReference type="PROSITE" id="PS00688">
    <property type="entry name" value="SIGMA54_INTERACT_3"/>
    <property type="match status" value="1"/>
</dbReference>
<dbReference type="GO" id="GO:0006355">
    <property type="term" value="P:regulation of DNA-templated transcription"/>
    <property type="evidence" value="ECO:0007669"/>
    <property type="project" value="InterPro"/>
</dbReference>
<dbReference type="InterPro" id="IPR011006">
    <property type="entry name" value="CheY-like_superfamily"/>
</dbReference>
<feature type="domain" description="Response regulatory" evidence="10">
    <location>
        <begin position="10"/>
        <end position="124"/>
    </location>
</feature>
<dbReference type="InterPro" id="IPR025943">
    <property type="entry name" value="Sigma_54_int_dom_ATP-bd_2"/>
</dbReference>
<organism evidence="11 12">
    <name type="scientific">Sorangium cellulosum</name>
    <name type="common">Polyangium cellulosum</name>
    <dbReference type="NCBI Taxonomy" id="56"/>
    <lineage>
        <taxon>Bacteria</taxon>
        <taxon>Pseudomonadati</taxon>
        <taxon>Myxococcota</taxon>
        <taxon>Polyangia</taxon>
        <taxon>Polyangiales</taxon>
        <taxon>Polyangiaceae</taxon>
        <taxon>Sorangium</taxon>
    </lineage>
</organism>
<evidence type="ECO:0000256" key="1">
    <source>
        <dbReference type="ARBA" id="ARBA00022553"/>
    </source>
</evidence>
<dbReference type="InterPro" id="IPR001789">
    <property type="entry name" value="Sig_transdc_resp-reg_receiver"/>
</dbReference>
<evidence type="ECO:0000256" key="8">
    <source>
        <dbReference type="PROSITE-ProRule" id="PRU00169"/>
    </source>
</evidence>
<comment type="caution">
    <text evidence="11">The sequence shown here is derived from an EMBL/GenBank/DDBJ whole genome shotgun (WGS) entry which is preliminary data.</text>
</comment>
<name>A0A150PL59_SORCE</name>
<dbReference type="FunFam" id="3.40.50.300:FF:000006">
    <property type="entry name" value="DNA-binding transcriptional regulator NtrC"/>
    <property type="match status" value="1"/>
</dbReference>
<dbReference type="Pfam" id="PF00158">
    <property type="entry name" value="Sigma54_activat"/>
    <property type="match status" value="1"/>
</dbReference>
<dbReference type="SMART" id="SM00382">
    <property type="entry name" value="AAA"/>
    <property type="match status" value="1"/>
</dbReference>
<evidence type="ECO:0000256" key="5">
    <source>
        <dbReference type="ARBA" id="ARBA00023015"/>
    </source>
</evidence>
<dbReference type="InterPro" id="IPR002078">
    <property type="entry name" value="Sigma_54_int"/>
</dbReference>
<keyword evidence="7" id="KW-0804">Transcription</keyword>
<keyword evidence="3" id="KW-0067">ATP-binding</keyword>
<dbReference type="Gene3D" id="1.10.8.60">
    <property type="match status" value="1"/>
</dbReference>
<dbReference type="PROSITE" id="PS00676">
    <property type="entry name" value="SIGMA54_INTERACT_2"/>
    <property type="match status" value="1"/>
</dbReference>
<dbReference type="GO" id="GO:0000160">
    <property type="term" value="P:phosphorelay signal transduction system"/>
    <property type="evidence" value="ECO:0007669"/>
    <property type="project" value="UniProtKB-KW"/>
</dbReference>
<dbReference type="PROSITE" id="PS50045">
    <property type="entry name" value="SIGMA54_INTERACT_4"/>
    <property type="match status" value="1"/>
</dbReference>
<dbReference type="Gene3D" id="1.10.10.60">
    <property type="entry name" value="Homeodomain-like"/>
    <property type="match status" value="1"/>
</dbReference>
<keyword evidence="5" id="KW-0805">Transcription regulation</keyword>
<dbReference type="SUPFAM" id="SSF52172">
    <property type="entry name" value="CheY-like"/>
    <property type="match status" value="1"/>
</dbReference>
<evidence type="ECO:0000313" key="12">
    <source>
        <dbReference type="Proteomes" id="UP000075604"/>
    </source>
</evidence>
<evidence type="ECO:0000256" key="2">
    <source>
        <dbReference type="ARBA" id="ARBA00022741"/>
    </source>
</evidence>
<dbReference type="SUPFAM" id="SSF52540">
    <property type="entry name" value="P-loop containing nucleoside triphosphate hydrolases"/>
    <property type="match status" value="1"/>
</dbReference>
<dbReference type="InterPro" id="IPR025944">
    <property type="entry name" value="Sigma_54_int_dom_CS"/>
</dbReference>
<feature type="modified residue" description="4-aspartylphosphate" evidence="8">
    <location>
        <position position="59"/>
    </location>
</feature>
<gene>
    <name evidence="11" type="ORF">BE04_17165</name>
</gene>
<dbReference type="InterPro" id="IPR009057">
    <property type="entry name" value="Homeodomain-like_sf"/>
</dbReference>
<dbReference type="FunFam" id="3.40.50.2300:FF:000018">
    <property type="entry name" value="DNA-binding transcriptional regulator NtrC"/>
    <property type="match status" value="1"/>
</dbReference>
<dbReference type="InterPro" id="IPR058031">
    <property type="entry name" value="AAA_lid_NorR"/>
</dbReference>